<gene>
    <name evidence="15" type="ORF">ASPSYDRAFT_45672</name>
</gene>
<evidence type="ECO:0000256" key="13">
    <source>
        <dbReference type="HAMAP-Rule" id="MF_03148"/>
    </source>
</evidence>
<evidence type="ECO:0000256" key="14">
    <source>
        <dbReference type="RuleBase" id="RU003781"/>
    </source>
</evidence>
<dbReference type="GO" id="GO:0035870">
    <property type="term" value="F:dITP diphosphatase activity"/>
    <property type="evidence" value="ECO:0007669"/>
    <property type="project" value="UniProtKB-UniRule"/>
</dbReference>
<comment type="subunit">
    <text evidence="13">Homodimer.</text>
</comment>
<dbReference type="OrthoDB" id="6288734at2759"/>
<keyword evidence="13" id="KW-0539">Nucleus</keyword>
<dbReference type="GO" id="GO:0009117">
    <property type="term" value="P:nucleotide metabolic process"/>
    <property type="evidence" value="ECO:0007669"/>
    <property type="project" value="UniProtKB-KW"/>
</dbReference>
<organism evidence="15 16">
    <name type="scientific">Aspergillus sydowii CBS 593.65</name>
    <dbReference type="NCBI Taxonomy" id="1036612"/>
    <lineage>
        <taxon>Eukaryota</taxon>
        <taxon>Fungi</taxon>
        <taxon>Dikarya</taxon>
        <taxon>Ascomycota</taxon>
        <taxon>Pezizomycotina</taxon>
        <taxon>Eurotiomycetes</taxon>
        <taxon>Eurotiomycetidae</taxon>
        <taxon>Eurotiales</taxon>
        <taxon>Aspergillaceae</taxon>
        <taxon>Aspergillus</taxon>
        <taxon>Aspergillus subgen. Nidulantes</taxon>
    </lineage>
</organism>
<dbReference type="GeneID" id="63763163"/>
<feature type="binding site" evidence="13">
    <location>
        <position position="48"/>
    </location>
    <ligand>
        <name>ITP</name>
        <dbReference type="ChEBI" id="CHEBI:61402"/>
    </ligand>
</feature>
<feature type="binding site" evidence="13">
    <location>
        <begin position="166"/>
        <end position="167"/>
    </location>
    <ligand>
        <name>ITP</name>
        <dbReference type="ChEBI" id="CHEBI:61402"/>
    </ligand>
</feature>
<name>A0A1L9TIK3_9EURO</name>
<keyword evidence="3 13" id="KW-0479">Metal-binding</keyword>
<keyword evidence="8 13" id="KW-0464">Manganese</keyword>
<evidence type="ECO:0000256" key="4">
    <source>
        <dbReference type="ARBA" id="ARBA00022741"/>
    </source>
</evidence>
<comment type="subcellular location">
    <subcellularLocation>
        <location evidence="13">Cytoplasm</location>
    </subcellularLocation>
    <subcellularLocation>
        <location evidence="13">Nucleus</location>
    </subcellularLocation>
</comment>
<reference evidence="16" key="1">
    <citation type="journal article" date="2017" name="Genome Biol.">
        <title>Comparative genomics reveals high biological diversity and specific adaptations in the industrially and medically important fungal genus Aspergillus.</title>
        <authorList>
            <person name="de Vries R.P."/>
            <person name="Riley R."/>
            <person name="Wiebenga A."/>
            <person name="Aguilar-Osorio G."/>
            <person name="Amillis S."/>
            <person name="Uchima C.A."/>
            <person name="Anderluh G."/>
            <person name="Asadollahi M."/>
            <person name="Askin M."/>
            <person name="Barry K."/>
            <person name="Battaglia E."/>
            <person name="Bayram O."/>
            <person name="Benocci T."/>
            <person name="Braus-Stromeyer S.A."/>
            <person name="Caldana C."/>
            <person name="Canovas D."/>
            <person name="Cerqueira G.C."/>
            <person name="Chen F."/>
            <person name="Chen W."/>
            <person name="Choi C."/>
            <person name="Clum A."/>
            <person name="Dos Santos R.A."/>
            <person name="Damasio A.R."/>
            <person name="Diallinas G."/>
            <person name="Emri T."/>
            <person name="Fekete E."/>
            <person name="Flipphi M."/>
            <person name="Freyberg S."/>
            <person name="Gallo A."/>
            <person name="Gournas C."/>
            <person name="Habgood R."/>
            <person name="Hainaut M."/>
            <person name="Harispe M.L."/>
            <person name="Henrissat B."/>
            <person name="Hilden K.S."/>
            <person name="Hope R."/>
            <person name="Hossain A."/>
            <person name="Karabika E."/>
            <person name="Karaffa L."/>
            <person name="Karanyi Z."/>
            <person name="Krasevec N."/>
            <person name="Kuo A."/>
            <person name="Kusch H."/>
            <person name="LaButti K."/>
            <person name="Lagendijk E.L."/>
            <person name="Lapidus A."/>
            <person name="Levasseur A."/>
            <person name="Lindquist E."/>
            <person name="Lipzen A."/>
            <person name="Logrieco A.F."/>
            <person name="MacCabe A."/>
            <person name="Maekelae M.R."/>
            <person name="Malavazi I."/>
            <person name="Melin P."/>
            <person name="Meyer V."/>
            <person name="Mielnichuk N."/>
            <person name="Miskei M."/>
            <person name="Molnar A.P."/>
            <person name="Mule G."/>
            <person name="Ngan C.Y."/>
            <person name="Orejas M."/>
            <person name="Orosz E."/>
            <person name="Ouedraogo J.P."/>
            <person name="Overkamp K.M."/>
            <person name="Park H.-S."/>
            <person name="Perrone G."/>
            <person name="Piumi F."/>
            <person name="Punt P.J."/>
            <person name="Ram A.F."/>
            <person name="Ramon A."/>
            <person name="Rauscher S."/>
            <person name="Record E."/>
            <person name="Riano-Pachon D.M."/>
            <person name="Robert V."/>
            <person name="Roehrig J."/>
            <person name="Ruller R."/>
            <person name="Salamov A."/>
            <person name="Salih N.S."/>
            <person name="Samson R.A."/>
            <person name="Sandor E."/>
            <person name="Sanguinetti M."/>
            <person name="Schuetze T."/>
            <person name="Sepcic K."/>
            <person name="Shelest E."/>
            <person name="Sherlock G."/>
            <person name="Sophianopoulou V."/>
            <person name="Squina F.M."/>
            <person name="Sun H."/>
            <person name="Susca A."/>
            <person name="Todd R.B."/>
            <person name="Tsang A."/>
            <person name="Unkles S.E."/>
            <person name="van de Wiele N."/>
            <person name="van Rossen-Uffink D."/>
            <person name="Oliveira J.V."/>
            <person name="Vesth T.C."/>
            <person name="Visser J."/>
            <person name="Yu J.-H."/>
            <person name="Zhou M."/>
            <person name="Andersen M.R."/>
            <person name="Archer D.B."/>
            <person name="Baker S.E."/>
            <person name="Benoit I."/>
            <person name="Brakhage A.A."/>
            <person name="Braus G.H."/>
            <person name="Fischer R."/>
            <person name="Frisvad J.C."/>
            <person name="Goldman G.H."/>
            <person name="Houbraken J."/>
            <person name="Oakley B."/>
            <person name="Pocsi I."/>
            <person name="Scazzocchio C."/>
            <person name="Seiboth B."/>
            <person name="vanKuyk P.A."/>
            <person name="Wortman J."/>
            <person name="Dyer P.S."/>
            <person name="Grigoriev I.V."/>
        </authorList>
    </citation>
    <scope>NUCLEOTIDE SEQUENCE [LARGE SCALE GENOMIC DNA]</scope>
    <source>
        <strain evidence="16">CBS 593.65</strain>
    </source>
</reference>
<evidence type="ECO:0000256" key="1">
    <source>
        <dbReference type="ARBA" id="ARBA00008023"/>
    </source>
</evidence>
<dbReference type="GO" id="GO:0046872">
    <property type="term" value="F:metal ion binding"/>
    <property type="evidence" value="ECO:0007669"/>
    <property type="project" value="UniProtKB-KW"/>
</dbReference>
<comment type="catalytic activity">
    <reaction evidence="11">
        <text>dITP + H2O = dIMP + diphosphate + H(+)</text>
        <dbReference type="Rhea" id="RHEA:28342"/>
        <dbReference type="ChEBI" id="CHEBI:15377"/>
        <dbReference type="ChEBI" id="CHEBI:15378"/>
        <dbReference type="ChEBI" id="CHEBI:33019"/>
        <dbReference type="ChEBI" id="CHEBI:61194"/>
        <dbReference type="ChEBI" id="CHEBI:61382"/>
        <dbReference type="EC" id="3.6.1.66"/>
    </reaction>
    <physiologicalReaction direction="left-to-right" evidence="11">
        <dbReference type="Rhea" id="RHEA:28343"/>
    </physiologicalReaction>
</comment>
<comment type="similarity">
    <text evidence="1 13 14">Belongs to the HAM1 NTPase family.</text>
</comment>
<dbReference type="FunFam" id="3.90.950.10:FF:000003">
    <property type="entry name" value="Inosine triphosphate pyrophosphatase"/>
    <property type="match status" value="1"/>
</dbReference>
<dbReference type="EC" id="3.6.1.66" evidence="13"/>
<evidence type="ECO:0000313" key="16">
    <source>
        <dbReference type="Proteomes" id="UP000184356"/>
    </source>
</evidence>
<evidence type="ECO:0000256" key="12">
    <source>
        <dbReference type="ARBA" id="ARBA00093271"/>
    </source>
</evidence>
<keyword evidence="5 13" id="KW-0378">Hydrolase</keyword>
<dbReference type="PANTHER" id="PTHR11067:SF9">
    <property type="entry name" value="INOSINE TRIPHOSPHATE PYROPHOSPHATASE"/>
    <property type="match status" value="1"/>
</dbReference>
<protein>
    <recommendedName>
        <fullName evidence="13">Inosine triphosphate pyrophosphatase</fullName>
        <shortName evidence="13">ITPase</shortName>
        <shortName evidence="13">Inosine triphosphatase</shortName>
        <ecNumber evidence="13">3.6.1.66</ecNumber>
    </recommendedName>
    <alternativeName>
        <fullName evidence="13">Non-canonical purine NTP pyrophosphatase</fullName>
    </alternativeName>
    <alternativeName>
        <fullName evidence="13">Non-standard purine NTP pyrophosphatase</fullName>
    </alternativeName>
    <alternativeName>
        <fullName evidence="13">Nucleoside-triphosphate diphosphatase</fullName>
    </alternativeName>
    <alternativeName>
        <fullName evidence="13">Nucleoside-triphosphate pyrophosphatase</fullName>
        <shortName evidence="13">NTPase</shortName>
    </alternativeName>
    <alternativeName>
        <fullName evidence="13">XTP/dITP diphosphatase</fullName>
    </alternativeName>
</protein>
<comment type="function">
    <text evidence="13">Pyrophosphatase that hydrolyzes non-canonical purine nucleotides such as inosine triphosphate (ITP), deoxyinosine triphosphate (dITP) or xanthosine 5'-triphosphate (XTP) to their respective monophosphate derivatives. The enzyme does not distinguish between the deoxy- and ribose forms. Probably excludes non-canonical purines from RNA and DNA precursor pools, thus preventing their incorporation into RNA and DNA and avoiding chromosomal lesions.</text>
</comment>
<dbReference type="STRING" id="1036612.A0A1L9TIK3"/>
<keyword evidence="16" id="KW-1185">Reference proteome</keyword>
<evidence type="ECO:0000256" key="2">
    <source>
        <dbReference type="ARBA" id="ARBA00022490"/>
    </source>
</evidence>
<dbReference type="GO" id="GO:0005737">
    <property type="term" value="C:cytoplasm"/>
    <property type="evidence" value="ECO:0007669"/>
    <property type="project" value="UniProtKB-SubCell"/>
</dbReference>
<evidence type="ECO:0000256" key="9">
    <source>
        <dbReference type="ARBA" id="ARBA00054940"/>
    </source>
</evidence>
<accession>A0A1L9TIK3</accession>
<comment type="catalytic activity">
    <reaction evidence="10">
        <text>ITP + H2O = IMP + diphosphate + H(+)</text>
        <dbReference type="Rhea" id="RHEA:29399"/>
        <dbReference type="ChEBI" id="CHEBI:15377"/>
        <dbReference type="ChEBI" id="CHEBI:15378"/>
        <dbReference type="ChEBI" id="CHEBI:33019"/>
        <dbReference type="ChEBI" id="CHEBI:58053"/>
        <dbReference type="ChEBI" id="CHEBI:61402"/>
        <dbReference type="EC" id="3.6.1.66"/>
    </reaction>
    <physiologicalReaction direction="left-to-right" evidence="10">
        <dbReference type="Rhea" id="RHEA:29400"/>
    </physiologicalReaction>
</comment>
<proteinExistence type="inferred from homology"/>
<evidence type="ECO:0000256" key="10">
    <source>
        <dbReference type="ARBA" id="ARBA00093218"/>
    </source>
</evidence>
<keyword evidence="4 13" id="KW-0547">Nucleotide-binding</keyword>
<dbReference type="InterPro" id="IPR029001">
    <property type="entry name" value="ITPase-like_fam"/>
</dbReference>
<dbReference type="RefSeq" id="XP_040703048.1">
    <property type="nucleotide sequence ID" value="XM_040847090.1"/>
</dbReference>
<evidence type="ECO:0000313" key="15">
    <source>
        <dbReference type="EMBL" id="OJJ59242.1"/>
    </source>
</evidence>
<comment type="cofactor">
    <cofactor evidence="13">
        <name>Mg(2+)</name>
        <dbReference type="ChEBI" id="CHEBI:18420"/>
    </cofactor>
    <cofactor evidence="13">
        <name>Mn(2+)</name>
        <dbReference type="ChEBI" id="CHEBI:29035"/>
    </cofactor>
    <text evidence="13">Binds 1 divalent metal cation per subunit; can use either Mg(2+) or Mn(2+).</text>
</comment>
<evidence type="ECO:0000256" key="8">
    <source>
        <dbReference type="ARBA" id="ARBA00023211"/>
    </source>
</evidence>
<dbReference type="GO" id="GO:0036220">
    <property type="term" value="F:ITP diphosphatase activity"/>
    <property type="evidence" value="ECO:0007669"/>
    <property type="project" value="UniProtKB-UniRule"/>
</dbReference>
<evidence type="ECO:0000256" key="11">
    <source>
        <dbReference type="ARBA" id="ARBA00093255"/>
    </source>
</evidence>
<dbReference type="Gene3D" id="3.90.950.10">
    <property type="match status" value="1"/>
</dbReference>
<feature type="binding site" evidence="13">
    <location>
        <position position="36"/>
    </location>
    <ligand>
        <name>Mg(2+)</name>
        <dbReference type="ChEBI" id="CHEBI:18420"/>
    </ligand>
</feature>
<dbReference type="GO" id="GO:0005634">
    <property type="term" value="C:nucleus"/>
    <property type="evidence" value="ECO:0007669"/>
    <property type="project" value="UniProtKB-SubCell"/>
</dbReference>
<dbReference type="GO" id="GO:0036222">
    <property type="term" value="F:XTP diphosphatase activity"/>
    <property type="evidence" value="ECO:0007669"/>
    <property type="project" value="UniProtKB-UniRule"/>
</dbReference>
<keyword evidence="6 13" id="KW-0460">Magnesium</keyword>
<evidence type="ECO:0000256" key="7">
    <source>
        <dbReference type="ARBA" id="ARBA00023080"/>
    </source>
</evidence>
<dbReference type="PANTHER" id="PTHR11067">
    <property type="entry name" value="INOSINE TRIPHOSPHATE PYROPHOSPHATASE/HAM1 PROTEIN"/>
    <property type="match status" value="1"/>
</dbReference>
<evidence type="ECO:0000256" key="6">
    <source>
        <dbReference type="ARBA" id="ARBA00022842"/>
    </source>
</evidence>
<keyword evidence="2 13" id="KW-0963">Cytoplasm</keyword>
<sequence length="185" mass="20413">MANLVFVTGNQHKVSEVKAILGHSAVIKTVALDLPEIQGTLEEITREKCRLAAQKVHGPVLVEDSALEMHALKGLPGPYVKPFVEALGNVGLCRLLEPYEDKTAEAVCTLGYSLGPESEPMIFQGKLLGRIVLPRGVSSFGWEPIFEVDGETLAEMSPKKKNGLSHRWKALSKFTDWFRNTEFPQ</sequence>
<dbReference type="HAMAP" id="MF_03148">
    <property type="entry name" value="HAM1_NTPase"/>
    <property type="match status" value="1"/>
</dbReference>
<evidence type="ECO:0000256" key="3">
    <source>
        <dbReference type="ARBA" id="ARBA00022723"/>
    </source>
</evidence>
<comment type="catalytic activity">
    <reaction evidence="12">
        <text>N(6)-hydroxy-dATP + H2O = N(6)-hydroxy-dAMP + diphosphate + H(+)</text>
        <dbReference type="Rhea" id="RHEA:83971"/>
        <dbReference type="ChEBI" id="CHEBI:15377"/>
        <dbReference type="ChEBI" id="CHEBI:15378"/>
        <dbReference type="ChEBI" id="CHEBI:33019"/>
        <dbReference type="ChEBI" id="CHEBI:233529"/>
        <dbReference type="ChEBI" id="CHEBI:233530"/>
    </reaction>
    <physiologicalReaction direction="left-to-right" evidence="12">
        <dbReference type="Rhea" id="RHEA:83972"/>
    </physiologicalReaction>
</comment>
<feature type="binding site" evidence="13">
    <location>
        <begin position="8"/>
        <end position="13"/>
    </location>
    <ligand>
        <name>ITP</name>
        <dbReference type="ChEBI" id="CHEBI:61402"/>
    </ligand>
</feature>
<dbReference type="Pfam" id="PF01725">
    <property type="entry name" value="Ham1p_like"/>
    <property type="match status" value="1"/>
</dbReference>
<dbReference type="InterPro" id="IPR027502">
    <property type="entry name" value="ITPase"/>
</dbReference>
<feature type="binding site" evidence="13">
    <location>
        <position position="64"/>
    </location>
    <ligand>
        <name>Mg(2+)</name>
        <dbReference type="ChEBI" id="CHEBI:18420"/>
    </ligand>
</feature>
<dbReference type="InterPro" id="IPR002637">
    <property type="entry name" value="RdgB/HAM1"/>
</dbReference>
<comment type="catalytic activity">
    <reaction evidence="13">
        <text>XTP + H2O = XMP + diphosphate + H(+)</text>
        <dbReference type="Rhea" id="RHEA:28610"/>
        <dbReference type="ChEBI" id="CHEBI:15377"/>
        <dbReference type="ChEBI" id="CHEBI:15378"/>
        <dbReference type="ChEBI" id="CHEBI:33019"/>
        <dbReference type="ChEBI" id="CHEBI:57464"/>
        <dbReference type="ChEBI" id="CHEBI:61314"/>
        <dbReference type="EC" id="3.6.1.66"/>
    </reaction>
</comment>
<dbReference type="NCBIfam" id="TIGR00042">
    <property type="entry name" value="RdgB/HAM1 family non-canonical purine NTP pyrophosphatase"/>
    <property type="match status" value="1"/>
</dbReference>
<dbReference type="EMBL" id="KV878586">
    <property type="protein sequence ID" value="OJJ59242.1"/>
    <property type="molecule type" value="Genomic_DNA"/>
</dbReference>
<feature type="binding site" evidence="13">
    <location>
        <position position="161"/>
    </location>
    <ligand>
        <name>ITP</name>
        <dbReference type="ChEBI" id="CHEBI:61402"/>
    </ligand>
</feature>
<dbReference type="CDD" id="cd00515">
    <property type="entry name" value="HAM1"/>
    <property type="match status" value="1"/>
</dbReference>
<feature type="binding site" evidence="13">
    <location>
        <begin position="64"/>
        <end position="65"/>
    </location>
    <ligand>
        <name>ITP</name>
        <dbReference type="ChEBI" id="CHEBI:61402"/>
    </ligand>
</feature>
<dbReference type="GO" id="GO:0009204">
    <property type="term" value="P:deoxyribonucleoside triphosphate catabolic process"/>
    <property type="evidence" value="ECO:0007669"/>
    <property type="project" value="UniProtKB-UniRule"/>
</dbReference>
<dbReference type="GO" id="GO:0000166">
    <property type="term" value="F:nucleotide binding"/>
    <property type="evidence" value="ECO:0007669"/>
    <property type="project" value="UniProtKB-KW"/>
</dbReference>
<comment type="function">
    <text evidence="9">Pyrophosphatase that hydrolyzes the non-canonical purine nucleotides inosine triphosphate (ITP), deoxyinosine triphosphate (dITP) as well as 2'-deoxy-N-6-hydroxylaminopurine triphosphate (dHAPTP) and xanthosine 5'-triphosphate (XTP) to their respective monophosphate derivatives. The enzyme does not distinguish between the deoxy- and ribose forms. Probably excludes non-canonical purines from RNA and DNA precursor pools, thus preventing their incorporation into RNA and DNA and avoiding chromosomal lesions.</text>
</comment>
<dbReference type="AlphaFoldDB" id="A0A1L9TIK3"/>
<dbReference type="SUPFAM" id="SSF52972">
    <property type="entry name" value="ITPase-like"/>
    <property type="match status" value="1"/>
</dbReference>
<dbReference type="VEuPathDB" id="FungiDB:ASPSYDRAFT_45672"/>
<feature type="binding site" evidence="13">
    <location>
        <begin position="140"/>
        <end position="143"/>
    </location>
    <ligand>
        <name>ITP</name>
        <dbReference type="ChEBI" id="CHEBI:61402"/>
    </ligand>
</feature>
<evidence type="ECO:0000256" key="5">
    <source>
        <dbReference type="ARBA" id="ARBA00022801"/>
    </source>
</evidence>
<keyword evidence="7 13" id="KW-0546">Nucleotide metabolism</keyword>
<dbReference type="Proteomes" id="UP000184356">
    <property type="component" value="Unassembled WGS sequence"/>
</dbReference>